<dbReference type="Pfam" id="PF02953">
    <property type="entry name" value="zf-Tim10_DDP"/>
    <property type="match status" value="1"/>
</dbReference>
<evidence type="ECO:0000313" key="3">
    <source>
        <dbReference type="EMBL" id="KAG7161252.1"/>
    </source>
</evidence>
<dbReference type="AlphaFoldDB" id="A0A8J5JMV4"/>
<feature type="compositionally biased region" description="Gly residues" evidence="1">
    <location>
        <begin position="57"/>
        <end position="68"/>
    </location>
</feature>
<feature type="region of interest" description="Disordered" evidence="1">
    <location>
        <begin position="1"/>
        <end position="76"/>
    </location>
</feature>
<dbReference type="InterPro" id="IPR004217">
    <property type="entry name" value="Tim10-like"/>
</dbReference>
<keyword evidence="4" id="KW-1185">Reference proteome</keyword>
<name>A0A8J5JMV4_HOMAM</name>
<gene>
    <name evidence="3" type="primary">Tim8-L</name>
    <name evidence="3" type="ORF">Hamer_G016308</name>
</gene>
<reference evidence="3" key="1">
    <citation type="journal article" date="2021" name="Sci. Adv.">
        <title>The American lobster genome reveals insights on longevity, neural, and immune adaptations.</title>
        <authorList>
            <person name="Polinski J.M."/>
            <person name="Zimin A.V."/>
            <person name="Clark K.F."/>
            <person name="Kohn A.B."/>
            <person name="Sadowski N."/>
            <person name="Timp W."/>
            <person name="Ptitsyn A."/>
            <person name="Khanna P."/>
            <person name="Romanova D.Y."/>
            <person name="Williams P."/>
            <person name="Greenwood S.J."/>
            <person name="Moroz L.L."/>
            <person name="Walt D.R."/>
            <person name="Bodnar A.G."/>
        </authorList>
    </citation>
    <scope>NUCLEOTIDE SEQUENCE</scope>
    <source>
        <strain evidence="3">GMGI-L3</strain>
    </source>
</reference>
<comment type="caution">
    <text evidence="3">The sequence shown here is derived from an EMBL/GenBank/DDBJ whole genome shotgun (WGS) entry which is preliminary data.</text>
</comment>
<protein>
    <submittedName>
        <fullName evidence="3">Mitochondrial import inner membrane translocase subunit Tim8-like</fullName>
    </submittedName>
</protein>
<accession>A0A8J5JMV4</accession>
<proteinExistence type="predicted"/>
<dbReference type="Proteomes" id="UP000747542">
    <property type="component" value="Unassembled WGS sequence"/>
</dbReference>
<dbReference type="EMBL" id="JAHLQT010029607">
    <property type="protein sequence ID" value="KAG7161252.1"/>
    <property type="molecule type" value="Genomic_DNA"/>
</dbReference>
<evidence type="ECO:0000259" key="2">
    <source>
        <dbReference type="Pfam" id="PF02953"/>
    </source>
</evidence>
<organism evidence="3 4">
    <name type="scientific">Homarus americanus</name>
    <name type="common">American lobster</name>
    <dbReference type="NCBI Taxonomy" id="6706"/>
    <lineage>
        <taxon>Eukaryota</taxon>
        <taxon>Metazoa</taxon>
        <taxon>Ecdysozoa</taxon>
        <taxon>Arthropoda</taxon>
        <taxon>Crustacea</taxon>
        <taxon>Multicrustacea</taxon>
        <taxon>Malacostraca</taxon>
        <taxon>Eumalacostraca</taxon>
        <taxon>Eucarida</taxon>
        <taxon>Decapoda</taxon>
        <taxon>Pleocyemata</taxon>
        <taxon>Astacidea</taxon>
        <taxon>Nephropoidea</taxon>
        <taxon>Nephropidae</taxon>
        <taxon>Homarus</taxon>
    </lineage>
</organism>
<evidence type="ECO:0000313" key="4">
    <source>
        <dbReference type="Proteomes" id="UP000747542"/>
    </source>
</evidence>
<feature type="compositionally biased region" description="Low complexity" evidence="1">
    <location>
        <begin position="1"/>
        <end position="56"/>
    </location>
</feature>
<sequence length="146" mass="15418">MGWLFGDSSSDSSNDNSSSSSSFESFSSEPSFSSSSFDSGSSSPFSDSTFASPSSGFDGGSSGGGTGGKDAELQSFLMMEQQKAQMQSMIHKMNDICWETCVGSPGSKLDSRTETCIANCVDRFIDSTLFITNRFAQLLSKSGGMM</sequence>
<feature type="domain" description="Tim10-like" evidence="2">
    <location>
        <begin position="76"/>
        <end position="137"/>
    </location>
</feature>
<evidence type="ECO:0000256" key="1">
    <source>
        <dbReference type="SAM" id="MobiDB-lite"/>
    </source>
</evidence>